<protein>
    <submittedName>
        <fullName evidence="1">5727_t:CDS:1</fullName>
    </submittedName>
</protein>
<feature type="non-terminal residue" evidence="1">
    <location>
        <position position="359"/>
    </location>
</feature>
<comment type="caution">
    <text evidence="1">The sequence shown here is derived from an EMBL/GenBank/DDBJ whole genome shotgun (WGS) entry which is preliminary data.</text>
</comment>
<gene>
    <name evidence="1" type="ORF">SCALOS_LOCUS4340</name>
</gene>
<accession>A0ACA9LI79</accession>
<proteinExistence type="predicted"/>
<sequence length="359" mass="41302">MIRQKRTHNNDSSDSDTESRNSSSSKSGGHPLTGVWKYFERGQSKGDGHWEGTCKYCKKFYPRAKLQTLRAHLANSCKHVPEEWQRHFNYIIINNLDDIPTDEPISDAVLSLVKRRKKDKQSELTNWFDSTKIEISRQSMIDKAIALAFIMCSIPFHVINNPFFVNALKLLNPGYSVLSREILSGRLLDTEVAKVIDKVNKILDSNNHLTIAYKGIGLKFGTFPSIASYARTLWKQIGKTKESCEALITQLRIYKEQKEYINGTSNPYHRTRLDVDRLEGLVKVYRFNLSNPTEQLHHTQIVEITPDMMMNITETVFKEIEEKSTEDDDIEMLNPTKDLYSNEQDLDLSISTFIDLKSS</sequence>
<dbReference type="EMBL" id="CAJVPM010005796">
    <property type="protein sequence ID" value="CAG8528055.1"/>
    <property type="molecule type" value="Genomic_DNA"/>
</dbReference>
<name>A0ACA9LI79_9GLOM</name>
<dbReference type="Proteomes" id="UP000789860">
    <property type="component" value="Unassembled WGS sequence"/>
</dbReference>
<organism evidence="1 2">
    <name type="scientific">Scutellospora calospora</name>
    <dbReference type="NCBI Taxonomy" id="85575"/>
    <lineage>
        <taxon>Eukaryota</taxon>
        <taxon>Fungi</taxon>
        <taxon>Fungi incertae sedis</taxon>
        <taxon>Mucoromycota</taxon>
        <taxon>Glomeromycotina</taxon>
        <taxon>Glomeromycetes</taxon>
        <taxon>Diversisporales</taxon>
        <taxon>Gigasporaceae</taxon>
        <taxon>Scutellospora</taxon>
    </lineage>
</organism>
<reference evidence="1" key="1">
    <citation type="submission" date="2021-06" db="EMBL/GenBank/DDBJ databases">
        <authorList>
            <person name="Kallberg Y."/>
            <person name="Tangrot J."/>
            <person name="Rosling A."/>
        </authorList>
    </citation>
    <scope>NUCLEOTIDE SEQUENCE</scope>
    <source>
        <strain evidence="1">AU212A</strain>
    </source>
</reference>
<keyword evidence="2" id="KW-1185">Reference proteome</keyword>
<evidence type="ECO:0000313" key="1">
    <source>
        <dbReference type="EMBL" id="CAG8528055.1"/>
    </source>
</evidence>
<evidence type="ECO:0000313" key="2">
    <source>
        <dbReference type="Proteomes" id="UP000789860"/>
    </source>
</evidence>